<proteinExistence type="predicted"/>
<dbReference type="AlphaFoldDB" id="X1B215"/>
<organism evidence="1">
    <name type="scientific">marine sediment metagenome</name>
    <dbReference type="NCBI Taxonomy" id="412755"/>
    <lineage>
        <taxon>unclassified sequences</taxon>
        <taxon>metagenomes</taxon>
        <taxon>ecological metagenomes</taxon>
    </lineage>
</organism>
<comment type="caution">
    <text evidence="1">The sequence shown here is derived from an EMBL/GenBank/DDBJ whole genome shotgun (WGS) entry which is preliminary data.</text>
</comment>
<sequence length="323" mass="36342">EKDGIIAITEEKRDSTIEMVMDIFGYKYGQVLDPFKGMNEFLSACIGARVYAALDKKGGCDPNISNSLNAKRTACIEATIPFRGPDEKGRSPPEALFDRLKVVNQTYDLGWDEEELVSEVQRSADLGNRDLENFSWTDRSAFLSNTWKLLPESNVALRQNVHYISELAFAMKKMAGFFAFLNPETIYYSFRDPEAEAIVQEKTAEAKRNIDTSLTYMRCKYLALSVLSAVAELSGGDAPISFFMGDRPITHARSKSMNLEEFLDMEHEPAKGLKFDKDVLKLLCEGRKLETKFDEKRSPLGANLYAHIGDDGVKESIKYAVHP</sequence>
<feature type="non-terminal residue" evidence="1">
    <location>
        <position position="1"/>
    </location>
</feature>
<evidence type="ECO:0000313" key="1">
    <source>
        <dbReference type="EMBL" id="GAG89814.1"/>
    </source>
</evidence>
<dbReference type="EMBL" id="BART01010650">
    <property type="protein sequence ID" value="GAG89814.1"/>
    <property type="molecule type" value="Genomic_DNA"/>
</dbReference>
<name>X1B215_9ZZZZ</name>
<feature type="non-terminal residue" evidence="1">
    <location>
        <position position="323"/>
    </location>
</feature>
<reference evidence="1" key="1">
    <citation type="journal article" date="2014" name="Front. Microbiol.">
        <title>High frequency of phylogenetically diverse reductive dehalogenase-homologous genes in deep subseafloor sedimentary metagenomes.</title>
        <authorList>
            <person name="Kawai M."/>
            <person name="Futagami T."/>
            <person name="Toyoda A."/>
            <person name="Takaki Y."/>
            <person name="Nishi S."/>
            <person name="Hori S."/>
            <person name="Arai W."/>
            <person name="Tsubouchi T."/>
            <person name="Morono Y."/>
            <person name="Uchiyama I."/>
            <person name="Ito T."/>
            <person name="Fujiyama A."/>
            <person name="Inagaki F."/>
            <person name="Takami H."/>
        </authorList>
    </citation>
    <scope>NUCLEOTIDE SEQUENCE</scope>
    <source>
        <strain evidence="1">Expedition CK06-06</strain>
    </source>
</reference>
<accession>X1B215</accession>
<protein>
    <submittedName>
        <fullName evidence="1">Uncharacterized protein</fullName>
    </submittedName>
</protein>
<gene>
    <name evidence="1" type="ORF">S01H4_23059</name>
</gene>